<feature type="transmembrane region" description="Helical" evidence="1">
    <location>
        <begin position="12"/>
        <end position="37"/>
    </location>
</feature>
<comment type="caution">
    <text evidence="2">The sequence shown here is derived from an EMBL/GenBank/DDBJ whole genome shotgun (WGS) entry which is preliminary data.</text>
</comment>
<dbReference type="EMBL" id="JAPTGB010000006">
    <property type="protein sequence ID" value="MCZ0860305.1"/>
    <property type="molecule type" value="Genomic_DNA"/>
</dbReference>
<evidence type="ECO:0000313" key="2">
    <source>
        <dbReference type="EMBL" id="MCZ0860305.1"/>
    </source>
</evidence>
<dbReference type="Proteomes" id="UP001141422">
    <property type="component" value="Unassembled WGS sequence"/>
</dbReference>
<feature type="transmembrane region" description="Helical" evidence="1">
    <location>
        <begin position="43"/>
        <end position="63"/>
    </location>
</feature>
<dbReference type="RefSeq" id="WP_268924525.1">
    <property type="nucleotide sequence ID" value="NZ_JAPTGB010000006.1"/>
</dbReference>
<reference evidence="2" key="1">
    <citation type="submission" date="2022-12" db="EMBL/GenBank/DDBJ databases">
        <title>Isolation and characterisation of novel Methanocorpusculum spp. from native Australian herbivores indicates the genus is ancestrally host-associated.</title>
        <authorList>
            <person name="Volmer J.G."/>
            <person name="Soo R.M."/>
            <person name="Evans P.N."/>
            <person name="Hoedt E.C."/>
            <person name="Astorga Alsina A.L."/>
            <person name="Woodcroft B.J."/>
            <person name="Tyson G.W."/>
            <person name="Hugenholtz P."/>
            <person name="Morrison M."/>
        </authorList>
    </citation>
    <scope>NUCLEOTIDE SEQUENCE</scope>
    <source>
        <strain evidence="2">MG</strain>
    </source>
</reference>
<keyword evidence="1" id="KW-1133">Transmembrane helix</keyword>
<evidence type="ECO:0000256" key="1">
    <source>
        <dbReference type="SAM" id="Phobius"/>
    </source>
</evidence>
<proteinExistence type="predicted"/>
<accession>A0ABT4IEZ0</accession>
<sequence>MDEKEQMIFKGKFTLCVVLLNVIIFSAAVAVCVWAIVDDSYWFKLPVVVAAVIVCAVAVLLFVPRYKATKAWLNVHGTTKEERIAQAKKEEEEYRARIRAELEEELRDEQEQKGGI</sequence>
<keyword evidence="1" id="KW-0472">Membrane</keyword>
<keyword evidence="1" id="KW-0812">Transmembrane</keyword>
<keyword evidence="3" id="KW-1185">Reference proteome</keyword>
<evidence type="ECO:0000313" key="3">
    <source>
        <dbReference type="Proteomes" id="UP001141422"/>
    </source>
</evidence>
<name>A0ABT4IEZ0_9EURY</name>
<protein>
    <submittedName>
        <fullName evidence="2">Uncharacterized protein</fullName>
    </submittedName>
</protein>
<gene>
    <name evidence="2" type="ORF">O0S10_03550</name>
</gene>
<organism evidence="2 3">
    <name type="scientific">Methanocorpusculum petauri</name>
    <dbReference type="NCBI Taxonomy" id="3002863"/>
    <lineage>
        <taxon>Archaea</taxon>
        <taxon>Methanobacteriati</taxon>
        <taxon>Methanobacteriota</taxon>
        <taxon>Stenosarchaea group</taxon>
        <taxon>Methanomicrobia</taxon>
        <taxon>Methanomicrobiales</taxon>
        <taxon>Methanocorpusculaceae</taxon>
        <taxon>Methanocorpusculum</taxon>
    </lineage>
</organism>